<dbReference type="EMBL" id="CABPRV010000001">
    <property type="protein sequence ID" value="VVD65164.1"/>
    <property type="molecule type" value="Genomic_DNA"/>
</dbReference>
<dbReference type="Pfam" id="PF00392">
    <property type="entry name" value="GntR"/>
    <property type="match status" value="1"/>
</dbReference>
<dbReference type="Gene3D" id="3.40.640.10">
    <property type="entry name" value="Type I PLP-dependent aspartate aminotransferase-like (Major domain)"/>
    <property type="match status" value="1"/>
</dbReference>
<dbReference type="SUPFAM" id="SSF53383">
    <property type="entry name" value="PLP-dependent transferases"/>
    <property type="match status" value="1"/>
</dbReference>
<keyword evidence="3" id="KW-0805">Transcription regulation</keyword>
<dbReference type="PANTHER" id="PTHR46577:SF1">
    <property type="entry name" value="HTH-TYPE TRANSCRIPTIONAL REGULATORY PROTEIN GABR"/>
    <property type="match status" value="1"/>
</dbReference>
<dbReference type="InterPro" id="IPR051446">
    <property type="entry name" value="HTH_trans_reg/aminotransferase"/>
</dbReference>
<dbReference type="Proteomes" id="UP000366065">
    <property type="component" value="Unassembled WGS sequence"/>
</dbReference>
<keyword evidence="8" id="KW-0808">Transferase</keyword>
<evidence type="ECO:0000313" key="8">
    <source>
        <dbReference type="EMBL" id="VVD65164.1"/>
    </source>
</evidence>
<protein>
    <submittedName>
        <fullName evidence="8">2-aminoadipate aminotransferase</fullName>
    </submittedName>
</protein>
<keyword evidence="9" id="KW-1185">Reference proteome</keyword>
<dbReference type="InterPro" id="IPR015422">
    <property type="entry name" value="PyrdxlP-dep_Trfase_small"/>
</dbReference>
<evidence type="ECO:0000256" key="2">
    <source>
        <dbReference type="ARBA" id="ARBA00022898"/>
    </source>
</evidence>
<keyword evidence="2" id="KW-0663">Pyridoxal phosphate</keyword>
<evidence type="ECO:0000256" key="6">
    <source>
        <dbReference type="SAM" id="MobiDB-lite"/>
    </source>
</evidence>
<dbReference type="InterPro" id="IPR036390">
    <property type="entry name" value="WH_DNA-bd_sf"/>
</dbReference>
<name>A0ABY6VMG1_9BURK</name>
<dbReference type="GO" id="GO:0008483">
    <property type="term" value="F:transaminase activity"/>
    <property type="evidence" value="ECO:0007669"/>
    <property type="project" value="UniProtKB-KW"/>
</dbReference>
<dbReference type="InterPro" id="IPR036388">
    <property type="entry name" value="WH-like_DNA-bd_sf"/>
</dbReference>
<dbReference type="CDD" id="cd00609">
    <property type="entry name" value="AAT_like"/>
    <property type="match status" value="1"/>
</dbReference>
<evidence type="ECO:0000256" key="5">
    <source>
        <dbReference type="ARBA" id="ARBA00023163"/>
    </source>
</evidence>
<organism evidence="8 9">
    <name type="scientific">Pandoraea capi</name>
    <dbReference type="NCBI Taxonomy" id="2508286"/>
    <lineage>
        <taxon>Bacteria</taxon>
        <taxon>Pseudomonadati</taxon>
        <taxon>Pseudomonadota</taxon>
        <taxon>Betaproteobacteria</taxon>
        <taxon>Burkholderiales</taxon>
        <taxon>Burkholderiaceae</taxon>
        <taxon>Pandoraea</taxon>
    </lineage>
</organism>
<gene>
    <name evidence="8" type="ORF">PCA20602_00315</name>
</gene>
<comment type="caution">
    <text evidence="8">The sequence shown here is derived from an EMBL/GenBank/DDBJ whole genome shotgun (WGS) entry which is preliminary data.</text>
</comment>
<keyword evidence="5" id="KW-0804">Transcription</keyword>
<evidence type="ECO:0000256" key="1">
    <source>
        <dbReference type="ARBA" id="ARBA00005384"/>
    </source>
</evidence>
<dbReference type="InterPro" id="IPR015421">
    <property type="entry name" value="PyrdxlP-dep_Trfase_major"/>
</dbReference>
<dbReference type="InterPro" id="IPR000524">
    <property type="entry name" value="Tscrpt_reg_HTH_GntR"/>
</dbReference>
<feature type="region of interest" description="Disordered" evidence="6">
    <location>
        <begin position="1"/>
        <end position="35"/>
    </location>
</feature>
<evidence type="ECO:0000259" key="7">
    <source>
        <dbReference type="PROSITE" id="PS50949"/>
    </source>
</evidence>
<dbReference type="CDD" id="cd07377">
    <property type="entry name" value="WHTH_GntR"/>
    <property type="match status" value="1"/>
</dbReference>
<comment type="similarity">
    <text evidence="1">In the C-terminal section; belongs to the class-I pyridoxal-phosphate-dependent aminotransferase family.</text>
</comment>
<dbReference type="InterPro" id="IPR004839">
    <property type="entry name" value="Aminotransferase_I/II_large"/>
</dbReference>
<keyword evidence="8" id="KW-0032">Aminotransferase</keyword>
<dbReference type="PROSITE" id="PS50949">
    <property type="entry name" value="HTH_GNTR"/>
    <property type="match status" value="1"/>
</dbReference>
<evidence type="ECO:0000256" key="4">
    <source>
        <dbReference type="ARBA" id="ARBA00023125"/>
    </source>
</evidence>
<dbReference type="Pfam" id="PF00155">
    <property type="entry name" value="Aminotran_1_2"/>
    <property type="match status" value="1"/>
</dbReference>
<evidence type="ECO:0000313" key="9">
    <source>
        <dbReference type="Proteomes" id="UP000366065"/>
    </source>
</evidence>
<dbReference type="SMART" id="SM00345">
    <property type="entry name" value="HTH_GNTR"/>
    <property type="match status" value="1"/>
</dbReference>
<sequence length="527" mass="57725">MPDDLRMDAPTPDLMVTDTTDPMASTPVSTQSAPEAARPAVFPVIPEERTPIYRQLADHYRLAIEAGTLVCGARMPSVRALMERHQISLSTALQTCRHLEAQGLLEARPRSGYFVRTPARASAVPVAEPRPWVPDLMQYVGINQRVSSILARGLQADIKINFAIAHGSPSLYPVNELRQATIRALRDHPLLYGMPPPGGGEARFRGAIARRALEARMNINPDEIIVTHGCIEAINLALRAVASTGDVVAVESPTYYALLQTLESMGIRALEIPTSPQTGISLDALELASQTYDNIKAVIVVPHFQNPLGSVMPDANKMQLVKWAESRGIAIIEDDTYSALGDDGNMPAAIRSWDTTGNVIHCASLHKTLSPGMRLGWIAAGKWQRRVDMLKYAQTRPNEALAQIAMGEFMDSPRFDRHLRRLRSQLREHRAAMAEAIATYFPAGTRLTQPAGGLSLWVEMPGGVSSERLFDAALEKGIRIAPGSLFSNSARYDNFLRMNGGQPFTRDVDKAVRTLATEVTRLLDTNG</sequence>
<feature type="compositionally biased region" description="Polar residues" evidence="6">
    <location>
        <begin position="17"/>
        <end position="33"/>
    </location>
</feature>
<reference evidence="8 9" key="1">
    <citation type="submission" date="2019-08" db="EMBL/GenBank/DDBJ databases">
        <authorList>
            <person name="Peeters C."/>
        </authorList>
    </citation>
    <scope>NUCLEOTIDE SEQUENCE [LARGE SCALE GENOMIC DNA]</scope>
    <source>
        <strain evidence="8 9">LMG 20602</strain>
    </source>
</reference>
<proteinExistence type="inferred from homology"/>
<dbReference type="Gene3D" id="3.90.1150.10">
    <property type="entry name" value="Aspartate Aminotransferase, domain 1"/>
    <property type="match status" value="1"/>
</dbReference>
<dbReference type="Gene3D" id="1.10.10.10">
    <property type="entry name" value="Winged helix-like DNA-binding domain superfamily/Winged helix DNA-binding domain"/>
    <property type="match status" value="1"/>
</dbReference>
<keyword evidence="4" id="KW-0238">DNA-binding</keyword>
<dbReference type="PANTHER" id="PTHR46577">
    <property type="entry name" value="HTH-TYPE TRANSCRIPTIONAL REGULATORY PROTEIN GABR"/>
    <property type="match status" value="1"/>
</dbReference>
<dbReference type="InterPro" id="IPR015424">
    <property type="entry name" value="PyrdxlP-dep_Trfase"/>
</dbReference>
<accession>A0ABY6VMG1</accession>
<dbReference type="SUPFAM" id="SSF46785">
    <property type="entry name" value="Winged helix' DNA-binding domain"/>
    <property type="match status" value="1"/>
</dbReference>
<feature type="domain" description="HTH gntR-type" evidence="7">
    <location>
        <begin position="50"/>
        <end position="118"/>
    </location>
</feature>
<evidence type="ECO:0000256" key="3">
    <source>
        <dbReference type="ARBA" id="ARBA00023015"/>
    </source>
</evidence>